<dbReference type="AlphaFoldDB" id="A0A8C7A4J5"/>
<dbReference type="GO" id="GO:0005769">
    <property type="term" value="C:early endosome"/>
    <property type="evidence" value="ECO:0007669"/>
    <property type="project" value="TreeGrafter"/>
</dbReference>
<keyword evidence="2" id="KW-1133">Transmembrane helix</keyword>
<reference evidence="3" key="2">
    <citation type="submission" date="2025-09" db="UniProtKB">
        <authorList>
            <consortium name="Ensembl"/>
        </authorList>
    </citation>
    <scope>IDENTIFICATION</scope>
</reference>
<dbReference type="InterPro" id="IPR031431">
    <property type="entry name" value="PARM1"/>
</dbReference>
<evidence type="ECO:0000313" key="4">
    <source>
        <dbReference type="Proteomes" id="UP000694420"/>
    </source>
</evidence>
<dbReference type="GO" id="GO:0005794">
    <property type="term" value="C:Golgi apparatus"/>
    <property type="evidence" value="ECO:0007669"/>
    <property type="project" value="TreeGrafter"/>
</dbReference>
<evidence type="ECO:0008006" key="5">
    <source>
        <dbReference type="Google" id="ProtNLM"/>
    </source>
</evidence>
<accession>A0A8C7A4J5</accession>
<feature type="compositionally biased region" description="Basic and acidic residues" evidence="1">
    <location>
        <begin position="30"/>
        <end position="40"/>
    </location>
</feature>
<dbReference type="PANTHER" id="PTHR35453:SF1">
    <property type="entry name" value="PROSTATE ANDROGEN-REGULATED MUCIN-LIKE PROTEIN 1"/>
    <property type="match status" value="1"/>
</dbReference>
<evidence type="ECO:0000313" key="3">
    <source>
        <dbReference type="Ensembl" id="ENSNPEP00000021875.1"/>
    </source>
</evidence>
<evidence type="ECO:0000256" key="1">
    <source>
        <dbReference type="SAM" id="MobiDB-lite"/>
    </source>
</evidence>
<dbReference type="GO" id="GO:0005770">
    <property type="term" value="C:late endosome"/>
    <property type="evidence" value="ECO:0007669"/>
    <property type="project" value="TreeGrafter"/>
</dbReference>
<proteinExistence type="predicted"/>
<reference evidence="3" key="1">
    <citation type="submission" date="2025-08" db="UniProtKB">
        <authorList>
            <consortium name="Ensembl"/>
        </authorList>
    </citation>
    <scope>IDENTIFICATION</scope>
</reference>
<dbReference type="Proteomes" id="UP000694420">
    <property type="component" value="Unplaced"/>
</dbReference>
<feature type="region of interest" description="Disordered" evidence="1">
    <location>
        <begin position="1"/>
        <end position="54"/>
    </location>
</feature>
<keyword evidence="2" id="KW-0472">Membrane</keyword>
<keyword evidence="4" id="KW-1185">Reference proteome</keyword>
<dbReference type="Pfam" id="PF17061">
    <property type="entry name" value="PARM"/>
    <property type="match status" value="1"/>
</dbReference>
<name>A0A8C7A4J5_NOTPE</name>
<protein>
    <recommendedName>
        <fullName evidence="5">Prostate androgen-regulated mucin-like protein 1</fullName>
    </recommendedName>
</protein>
<dbReference type="GO" id="GO:0005886">
    <property type="term" value="C:plasma membrane"/>
    <property type="evidence" value="ECO:0007669"/>
    <property type="project" value="TreeGrafter"/>
</dbReference>
<feature type="region of interest" description="Disordered" evidence="1">
    <location>
        <begin position="89"/>
        <end position="110"/>
    </location>
</feature>
<feature type="transmembrane region" description="Helical" evidence="2">
    <location>
        <begin position="59"/>
        <end position="80"/>
    </location>
</feature>
<keyword evidence="2" id="KW-0812">Transmembrane</keyword>
<organism evidence="3 4">
    <name type="scientific">Nothoprocta perdicaria</name>
    <name type="common">Chilean tinamou</name>
    <name type="synonym">Crypturus perdicarius</name>
    <dbReference type="NCBI Taxonomy" id="30464"/>
    <lineage>
        <taxon>Eukaryota</taxon>
        <taxon>Metazoa</taxon>
        <taxon>Chordata</taxon>
        <taxon>Craniata</taxon>
        <taxon>Vertebrata</taxon>
        <taxon>Euteleostomi</taxon>
        <taxon>Archelosauria</taxon>
        <taxon>Archosauria</taxon>
        <taxon>Dinosauria</taxon>
        <taxon>Saurischia</taxon>
        <taxon>Theropoda</taxon>
        <taxon>Coelurosauria</taxon>
        <taxon>Aves</taxon>
        <taxon>Palaeognathae</taxon>
        <taxon>Tinamiformes</taxon>
        <taxon>Tinamidae</taxon>
        <taxon>Nothoprocta</taxon>
    </lineage>
</organism>
<dbReference type="PANTHER" id="PTHR35453">
    <property type="entry name" value="PROSTATE ANDROGEN-REGULATED MUCIN-LIKE PROTEIN 1"/>
    <property type="match status" value="1"/>
</dbReference>
<sequence length="110" mass="11580">MPRALSSGERSSPPAAEPTGASGSTAGPGREQHQRGENSPKKQNPHTAPRPPCASAGSIVAITLTVIATVVLVFGAAAYLKMRHSSYGRLRDSHDYGSWGSYNNPLYDDS</sequence>
<evidence type="ECO:0000256" key="2">
    <source>
        <dbReference type="SAM" id="Phobius"/>
    </source>
</evidence>
<dbReference type="Ensembl" id="ENSNPET00000022431.1">
    <property type="protein sequence ID" value="ENSNPEP00000021875.1"/>
    <property type="gene ID" value="ENSNPEG00000016220.1"/>
</dbReference>